<evidence type="ECO:0000313" key="2">
    <source>
        <dbReference type="EMBL" id="ORZ03412.1"/>
    </source>
</evidence>
<proteinExistence type="predicted"/>
<sequence>MRIYPVYVYISCLSFANFFFWRSSQKESYRTQDYAEKLCVSEWLAYARTQPLWNFLTIYLFDCGARCFETSVDDGNMRVDPLDLDNITVAHTWLYLIHIRVDFC</sequence>
<feature type="transmembrane region" description="Helical" evidence="1">
    <location>
        <begin position="6"/>
        <end position="22"/>
    </location>
</feature>
<dbReference type="InParanoid" id="A0A1X2HUY7"/>
<reference evidence="2 3" key="1">
    <citation type="submission" date="2016-07" db="EMBL/GenBank/DDBJ databases">
        <title>Pervasive Adenine N6-methylation of Active Genes in Fungi.</title>
        <authorList>
            <consortium name="DOE Joint Genome Institute"/>
            <person name="Mondo S.J."/>
            <person name="Dannebaum R.O."/>
            <person name="Kuo R.C."/>
            <person name="Labutti K."/>
            <person name="Haridas S."/>
            <person name="Kuo A."/>
            <person name="Salamov A."/>
            <person name="Ahrendt S.R."/>
            <person name="Lipzen A."/>
            <person name="Sullivan W."/>
            <person name="Andreopoulos W.B."/>
            <person name="Clum A."/>
            <person name="Lindquist E."/>
            <person name="Daum C."/>
            <person name="Ramamoorthy G.K."/>
            <person name="Gryganskyi A."/>
            <person name="Culley D."/>
            <person name="Magnuson J.K."/>
            <person name="James T.Y."/>
            <person name="O'Malley M.A."/>
            <person name="Stajich J.E."/>
            <person name="Spatafora J.W."/>
            <person name="Visel A."/>
            <person name="Grigoriev I.V."/>
        </authorList>
    </citation>
    <scope>NUCLEOTIDE SEQUENCE [LARGE SCALE GENOMIC DNA]</scope>
    <source>
        <strain evidence="2 3">NRRL 2496</strain>
    </source>
</reference>
<dbReference type="AlphaFoldDB" id="A0A1X2HUY7"/>
<gene>
    <name evidence="2" type="ORF">BCR43DRAFT_48472</name>
</gene>
<evidence type="ECO:0000256" key="1">
    <source>
        <dbReference type="SAM" id="Phobius"/>
    </source>
</evidence>
<keyword evidence="1" id="KW-0472">Membrane</keyword>
<accession>A0A1X2HUY7</accession>
<protein>
    <submittedName>
        <fullName evidence="2">Uncharacterized protein</fullName>
    </submittedName>
</protein>
<keyword evidence="1" id="KW-1133">Transmembrane helix</keyword>
<dbReference type="Proteomes" id="UP000242180">
    <property type="component" value="Unassembled WGS sequence"/>
</dbReference>
<keyword evidence="3" id="KW-1185">Reference proteome</keyword>
<comment type="caution">
    <text evidence="2">The sequence shown here is derived from an EMBL/GenBank/DDBJ whole genome shotgun (WGS) entry which is preliminary data.</text>
</comment>
<evidence type="ECO:0000313" key="3">
    <source>
        <dbReference type="Proteomes" id="UP000242180"/>
    </source>
</evidence>
<dbReference type="EMBL" id="MCGN01000001">
    <property type="protein sequence ID" value="ORZ03412.1"/>
    <property type="molecule type" value="Genomic_DNA"/>
</dbReference>
<keyword evidence="1" id="KW-0812">Transmembrane</keyword>
<name>A0A1X2HUY7_SYNRA</name>
<organism evidence="2 3">
    <name type="scientific">Syncephalastrum racemosum</name>
    <name type="common">Filamentous fungus</name>
    <dbReference type="NCBI Taxonomy" id="13706"/>
    <lineage>
        <taxon>Eukaryota</taxon>
        <taxon>Fungi</taxon>
        <taxon>Fungi incertae sedis</taxon>
        <taxon>Mucoromycota</taxon>
        <taxon>Mucoromycotina</taxon>
        <taxon>Mucoromycetes</taxon>
        <taxon>Mucorales</taxon>
        <taxon>Syncephalastraceae</taxon>
        <taxon>Syncephalastrum</taxon>
    </lineage>
</organism>